<protein>
    <submittedName>
        <fullName evidence="4">Secreted protein</fullName>
    </submittedName>
</protein>
<dbReference type="EMBL" id="UZAM01006661">
    <property type="protein sequence ID" value="VDO92649.1"/>
    <property type="molecule type" value="Genomic_DNA"/>
</dbReference>
<accession>A0A183IBC9</accession>
<keyword evidence="3" id="KW-1185">Reference proteome</keyword>
<proteinExistence type="predicted"/>
<dbReference type="AlphaFoldDB" id="A0A183IBC9"/>
<organism evidence="4">
    <name type="scientific">Soboliphyme baturini</name>
    <dbReference type="NCBI Taxonomy" id="241478"/>
    <lineage>
        <taxon>Eukaryota</taxon>
        <taxon>Metazoa</taxon>
        <taxon>Ecdysozoa</taxon>
        <taxon>Nematoda</taxon>
        <taxon>Enoplea</taxon>
        <taxon>Dorylaimia</taxon>
        <taxon>Dioctophymatida</taxon>
        <taxon>Dioctophymatoidea</taxon>
        <taxon>Soboliphymatidae</taxon>
        <taxon>Soboliphyme</taxon>
    </lineage>
</organism>
<dbReference type="Proteomes" id="UP000270296">
    <property type="component" value="Unassembled WGS sequence"/>
</dbReference>
<name>A0A183IBC9_9BILA</name>
<evidence type="ECO:0000313" key="2">
    <source>
        <dbReference type="EMBL" id="VDO92649.1"/>
    </source>
</evidence>
<evidence type="ECO:0000313" key="4">
    <source>
        <dbReference type="WBParaSite" id="SBAD_0000095301-mRNA-1"/>
    </source>
</evidence>
<keyword evidence="1" id="KW-0732">Signal</keyword>
<reference evidence="2 3" key="2">
    <citation type="submission" date="2018-11" db="EMBL/GenBank/DDBJ databases">
        <authorList>
            <consortium name="Pathogen Informatics"/>
        </authorList>
    </citation>
    <scope>NUCLEOTIDE SEQUENCE [LARGE SCALE GENOMIC DNA]</scope>
</reference>
<reference evidence="4" key="1">
    <citation type="submission" date="2016-06" db="UniProtKB">
        <authorList>
            <consortium name="WormBaseParasite"/>
        </authorList>
    </citation>
    <scope>IDENTIFICATION</scope>
</reference>
<feature type="chain" id="PRO_5043139862" evidence="1">
    <location>
        <begin position="24"/>
        <end position="174"/>
    </location>
</feature>
<evidence type="ECO:0000256" key="1">
    <source>
        <dbReference type="SAM" id="SignalP"/>
    </source>
</evidence>
<feature type="signal peptide" evidence="1">
    <location>
        <begin position="1"/>
        <end position="23"/>
    </location>
</feature>
<gene>
    <name evidence="2" type="ORF">SBAD_LOCUS923</name>
</gene>
<dbReference type="WBParaSite" id="SBAD_0000095301-mRNA-1">
    <property type="protein sequence ID" value="SBAD_0000095301-mRNA-1"/>
    <property type="gene ID" value="SBAD_0000095301"/>
</dbReference>
<sequence>MVMLTIATAVACMLMHHVQYSVADNVPSRCISELRKFQICTRTNLRNIIYNQTLLSTRKRQISQCFSGSGCHMPSLASNPQVAQISGSSVPYPSMQYCMKLAIAGAKQRIEKCMARVVPHFTFSVTGSTKLASGDFGQILYVDWRTFDFRRGTCNGCMPHSGLNHSKFRAHDFR</sequence>
<evidence type="ECO:0000313" key="3">
    <source>
        <dbReference type="Proteomes" id="UP000270296"/>
    </source>
</evidence>